<accession>A0A848C234</accession>
<dbReference type="EMBL" id="JABAFP010000001">
    <property type="protein sequence ID" value="NME41228.1"/>
    <property type="molecule type" value="Genomic_DNA"/>
</dbReference>
<dbReference type="Proteomes" id="UP000563853">
    <property type="component" value="Unassembled WGS sequence"/>
</dbReference>
<dbReference type="RefSeq" id="WP_170090993.1">
    <property type="nucleotide sequence ID" value="NZ_CP163515.1"/>
</dbReference>
<evidence type="ECO:0000313" key="1">
    <source>
        <dbReference type="EMBL" id="NME41228.1"/>
    </source>
</evidence>
<reference evidence="1 2" key="1">
    <citation type="submission" date="2020-04" db="EMBL/GenBank/DDBJ databases">
        <authorList>
            <person name="Hitch T.C.A."/>
            <person name="Wylensek D."/>
            <person name="Clavel T."/>
        </authorList>
    </citation>
    <scope>NUCLEOTIDE SEQUENCE [LARGE SCALE GENOMIC DNA]</scope>
    <source>
        <strain evidence="1 2">WCA-389-WT-5H1</strain>
    </source>
</reference>
<organism evidence="1 2">
    <name type="scientific">Ligilactobacillus agilis</name>
    <dbReference type="NCBI Taxonomy" id="1601"/>
    <lineage>
        <taxon>Bacteria</taxon>
        <taxon>Bacillati</taxon>
        <taxon>Bacillota</taxon>
        <taxon>Bacilli</taxon>
        <taxon>Lactobacillales</taxon>
        <taxon>Lactobacillaceae</taxon>
        <taxon>Ligilactobacillus</taxon>
    </lineage>
</organism>
<name>A0A848C234_9LACO</name>
<proteinExistence type="predicted"/>
<sequence>MTYVIVKNEGVGARYYRRKDNNFTKDLMLASKWDTLSRTEEILAELRKTGA</sequence>
<gene>
    <name evidence="1" type="ORF">HF863_00305</name>
</gene>
<dbReference type="AlphaFoldDB" id="A0A848C234"/>
<evidence type="ECO:0000313" key="2">
    <source>
        <dbReference type="Proteomes" id="UP000563853"/>
    </source>
</evidence>
<protein>
    <submittedName>
        <fullName evidence="1">Uncharacterized protein</fullName>
    </submittedName>
</protein>
<comment type="caution">
    <text evidence="1">The sequence shown here is derived from an EMBL/GenBank/DDBJ whole genome shotgun (WGS) entry which is preliminary data.</text>
</comment>